<keyword evidence="1" id="KW-0812">Transmembrane</keyword>
<evidence type="ECO:0000256" key="1">
    <source>
        <dbReference type="SAM" id="Phobius"/>
    </source>
</evidence>
<keyword evidence="3" id="KW-1185">Reference proteome</keyword>
<reference evidence="2 3" key="1">
    <citation type="submission" date="2019-03" db="EMBL/GenBank/DDBJ databases">
        <title>Sapientia aquatica gen. nov., sp. nov., isolated from a crater lake.</title>
        <authorList>
            <person name="Felfoldi T."/>
            <person name="Szabo A."/>
            <person name="Toth E."/>
            <person name="Schumann P."/>
            <person name="Keki Z."/>
            <person name="Marialigeti K."/>
            <person name="Mathe I."/>
        </authorList>
    </citation>
    <scope>NUCLEOTIDE SEQUENCE [LARGE SCALE GENOMIC DNA]</scope>
    <source>
        <strain evidence="2 3">SA-152</strain>
    </source>
</reference>
<protein>
    <submittedName>
        <fullName evidence="2">Uncharacterized protein</fullName>
    </submittedName>
</protein>
<dbReference type="Proteomes" id="UP000294829">
    <property type="component" value="Unassembled WGS sequence"/>
</dbReference>
<feature type="transmembrane region" description="Helical" evidence="1">
    <location>
        <begin position="29"/>
        <end position="50"/>
    </location>
</feature>
<feature type="transmembrane region" description="Helical" evidence="1">
    <location>
        <begin position="121"/>
        <end position="146"/>
    </location>
</feature>
<dbReference type="EMBL" id="SMYL01000002">
    <property type="protein sequence ID" value="TDK67540.1"/>
    <property type="molecule type" value="Genomic_DNA"/>
</dbReference>
<sequence length="147" mass="16055">MSSATNPANTMYPSVIPKLNLGKFGPASIQWLLIALLVLSFADGLVSGFYEARHAVSPLWWDAIALLSTVAIMLSWYHQDSNLRHYQRHIVLNIVILGAAVIGIPYYLIKSRENGKKLIAIGWLIAYTGLFFLISIGGEGIALALAS</sequence>
<dbReference type="OrthoDB" id="8758313at2"/>
<feature type="transmembrane region" description="Helical" evidence="1">
    <location>
        <begin position="59"/>
        <end position="78"/>
    </location>
</feature>
<dbReference type="AlphaFoldDB" id="A0A4R5W4A1"/>
<evidence type="ECO:0000313" key="3">
    <source>
        <dbReference type="Proteomes" id="UP000294829"/>
    </source>
</evidence>
<accession>A0A4R5W4A1</accession>
<feature type="transmembrane region" description="Helical" evidence="1">
    <location>
        <begin position="90"/>
        <end position="109"/>
    </location>
</feature>
<keyword evidence="1" id="KW-0472">Membrane</keyword>
<gene>
    <name evidence="2" type="ORF">E2I14_07260</name>
</gene>
<comment type="caution">
    <text evidence="2">The sequence shown here is derived from an EMBL/GenBank/DDBJ whole genome shotgun (WGS) entry which is preliminary data.</text>
</comment>
<dbReference type="RefSeq" id="WP_133326890.1">
    <property type="nucleotide sequence ID" value="NZ_SMYL01000002.1"/>
</dbReference>
<keyword evidence="1" id="KW-1133">Transmembrane helix</keyword>
<proteinExistence type="predicted"/>
<organism evidence="2 3">
    <name type="scientific">Sapientia aquatica</name>
    <dbReference type="NCBI Taxonomy" id="1549640"/>
    <lineage>
        <taxon>Bacteria</taxon>
        <taxon>Pseudomonadati</taxon>
        <taxon>Pseudomonadota</taxon>
        <taxon>Betaproteobacteria</taxon>
        <taxon>Burkholderiales</taxon>
        <taxon>Oxalobacteraceae</taxon>
        <taxon>Sapientia</taxon>
    </lineage>
</organism>
<evidence type="ECO:0000313" key="2">
    <source>
        <dbReference type="EMBL" id="TDK67540.1"/>
    </source>
</evidence>
<name>A0A4R5W4A1_9BURK</name>